<feature type="compositionally biased region" description="Pro residues" evidence="1">
    <location>
        <begin position="210"/>
        <end position="223"/>
    </location>
</feature>
<accession>A0ABU9PUD4</accession>
<protein>
    <submittedName>
        <fullName evidence="3">Uncharacterized protein</fullName>
    </submittedName>
</protein>
<reference evidence="3 4" key="1">
    <citation type="submission" date="2024-02" db="EMBL/GenBank/DDBJ databases">
        <title>Draft genome sequence of Collimonas sp. strain H4R21, an effective mineral-weathering bacterial strain isolated from the beech rhizosphere.</title>
        <authorList>
            <person name="Morin E."/>
            <person name="Uroz S."/>
            <person name="Leveau J.H.J."/>
            <person name="Kumar R."/>
            <person name="Rey M.W."/>
            <person name="Pham J."/>
        </authorList>
    </citation>
    <scope>NUCLEOTIDE SEQUENCE [LARGE SCALE GENOMIC DNA]</scope>
    <source>
        <strain evidence="3 4">H4R21</strain>
    </source>
</reference>
<keyword evidence="2" id="KW-0732">Signal</keyword>
<feature type="region of interest" description="Disordered" evidence="1">
    <location>
        <begin position="164"/>
        <end position="223"/>
    </location>
</feature>
<dbReference type="Proteomes" id="UP001495910">
    <property type="component" value="Unassembled WGS sequence"/>
</dbReference>
<evidence type="ECO:0000313" key="4">
    <source>
        <dbReference type="Proteomes" id="UP001495910"/>
    </source>
</evidence>
<evidence type="ECO:0000256" key="2">
    <source>
        <dbReference type="SAM" id="SignalP"/>
    </source>
</evidence>
<organism evidence="3 4">
    <name type="scientific">Collimonas rhizosphaerae</name>
    <dbReference type="NCBI Taxonomy" id="3126357"/>
    <lineage>
        <taxon>Bacteria</taxon>
        <taxon>Pseudomonadati</taxon>
        <taxon>Pseudomonadota</taxon>
        <taxon>Betaproteobacteria</taxon>
        <taxon>Burkholderiales</taxon>
        <taxon>Oxalobacteraceae</taxon>
        <taxon>Collimonas</taxon>
    </lineage>
</organism>
<proteinExistence type="predicted"/>
<feature type="compositionally biased region" description="Low complexity" evidence="1">
    <location>
        <begin position="164"/>
        <end position="191"/>
    </location>
</feature>
<evidence type="ECO:0000313" key="3">
    <source>
        <dbReference type="EMBL" id="MEM4987605.1"/>
    </source>
</evidence>
<dbReference type="RefSeq" id="WP_342829144.1">
    <property type="nucleotide sequence ID" value="NZ_JBANDC010000005.1"/>
</dbReference>
<keyword evidence="4" id="KW-1185">Reference proteome</keyword>
<comment type="caution">
    <text evidence="3">The sequence shown here is derived from an EMBL/GenBank/DDBJ whole genome shotgun (WGS) entry which is preliminary data.</text>
</comment>
<gene>
    <name evidence="3" type="ORF">V8G57_09425</name>
</gene>
<feature type="signal peptide" evidence="2">
    <location>
        <begin position="1"/>
        <end position="26"/>
    </location>
</feature>
<sequence>MPACWKTLAAPLCAALAIATATAAHAAEIAFSSQRDFTEISLTIKDTYNANPDSVALEITLSQDAQQRMAAASGAALEQDLTVVIDGRAVSTSHVQSVVDTPQLRIAMPKQAVMELLPSLLGASAAVNPQGAPAEPAALAAPAPADTHAPLLAAAPYVVQAQQVTPPSVSESPAESPAEAAPMPMPAAQEPGLAPGVPPDLAMTPAADAVPPPPSPLPSLPPPPPPLAIPSWALGAWLPTSATPSPYAEINQGDPVAIYASAVDAINCNRARLSILDSSNARVRLRVAPDSQCVISGVRVDRLQLSPALEAGKIAISLYAPQDDINGPPSKESIYRRR</sequence>
<name>A0ABU9PUD4_9BURK</name>
<dbReference type="EMBL" id="JBANDC010000005">
    <property type="protein sequence ID" value="MEM4987605.1"/>
    <property type="molecule type" value="Genomic_DNA"/>
</dbReference>
<dbReference type="PRINTS" id="PR01218">
    <property type="entry name" value="PSTLEXTENSIN"/>
</dbReference>
<feature type="chain" id="PRO_5046592128" evidence="2">
    <location>
        <begin position="27"/>
        <end position="338"/>
    </location>
</feature>
<evidence type="ECO:0000256" key="1">
    <source>
        <dbReference type="SAM" id="MobiDB-lite"/>
    </source>
</evidence>
<dbReference type="InterPro" id="IPR003882">
    <property type="entry name" value="Pistil_extensin"/>
</dbReference>